<dbReference type="AlphaFoldDB" id="E0ICW6"/>
<accession>E0ICW6</accession>
<name>E0ICW6_9BACL</name>
<sequence length="353" mass="39063">MVKFKNIANIAALSLLAASLVCGASSAYAATDVTKTNDKDRAINNLLKGGWTAEEINSFLNDAQILEYKDAQSIVNTTKYIKLSYSTEEVENIDPTTKKKTKVLKPVEGTDKITELTKEQFDNEVKERKNKDKNNFSFGSNKTSKLVPSNFGLNLNTPLHSVLSNFSYDSGNQNINSSDGYLTYTLSAAYEGGSSYQLSFRFQWVISPYYRTTDVFALGHDGGLTQNSSSGVTYAFNADKNENGTQSIVSSTTPTSLKIDTGGTIATQDLYDDYLIPYYYLQYSNQRGYLSYHANVNSTSLRYVSVYGNYKHEQSSATITPSVSYPIGSLSVSPSSYYVDETPNPYLSLHVNY</sequence>
<reference evidence="2 3" key="1">
    <citation type="submission" date="2010-07" db="EMBL/GenBank/DDBJ databases">
        <title>The draft genome of Paenibacillus curdlanolyticus YK9.</title>
        <authorList>
            <consortium name="US DOE Joint Genome Institute (JGI-PGF)"/>
            <person name="Lucas S."/>
            <person name="Copeland A."/>
            <person name="Lapidus A."/>
            <person name="Cheng J.-F."/>
            <person name="Bruce D."/>
            <person name="Goodwin L."/>
            <person name="Pitluck S."/>
            <person name="Land M.L."/>
            <person name="Hauser L."/>
            <person name="Chang Y.-J."/>
            <person name="Jeffries C."/>
            <person name="Anderson I.J."/>
            <person name="Johnson E."/>
            <person name="Loganathan U."/>
            <person name="Mulhopadhyay B."/>
            <person name="Kyrpides N."/>
            <person name="Woyke T.J."/>
        </authorList>
    </citation>
    <scope>NUCLEOTIDE SEQUENCE [LARGE SCALE GENOMIC DNA]</scope>
    <source>
        <strain evidence="2 3">YK9</strain>
    </source>
</reference>
<proteinExistence type="predicted"/>
<dbReference type="RefSeq" id="WP_006039716.1">
    <property type="nucleotide sequence ID" value="NZ_AEDD01000010.1"/>
</dbReference>
<keyword evidence="1" id="KW-0732">Signal</keyword>
<keyword evidence="3" id="KW-1185">Reference proteome</keyword>
<evidence type="ECO:0000313" key="2">
    <source>
        <dbReference type="EMBL" id="EFM09681.1"/>
    </source>
</evidence>
<organism evidence="2 3">
    <name type="scientific">Paenibacillus curdlanolyticus YK9</name>
    <dbReference type="NCBI Taxonomy" id="717606"/>
    <lineage>
        <taxon>Bacteria</taxon>
        <taxon>Bacillati</taxon>
        <taxon>Bacillota</taxon>
        <taxon>Bacilli</taxon>
        <taxon>Bacillales</taxon>
        <taxon>Paenibacillaceae</taxon>
        <taxon>Paenibacillus</taxon>
    </lineage>
</organism>
<feature type="chain" id="PRO_5003136324" evidence="1">
    <location>
        <begin position="30"/>
        <end position="353"/>
    </location>
</feature>
<evidence type="ECO:0000256" key="1">
    <source>
        <dbReference type="SAM" id="SignalP"/>
    </source>
</evidence>
<protein>
    <submittedName>
        <fullName evidence="2">Uncharacterized protein</fullName>
    </submittedName>
</protein>
<dbReference type="OrthoDB" id="2658383at2"/>
<feature type="signal peptide" evidence="1">
    <location>
        <begin position="1"/>
        <end position="29"/>
    </location>
</feature>
<dbReference type="EMBL" id="AEDD01000010">
    <property type="protein sequence ID" value="EFM09681.1"/>
    <property type="molecule type" value="Genomic_DNA"/>
</dbReference>
<evidence type="ECO:0000313" key="3">
    <source>
        <dbReference type="Proteomes" id="UP000005387"/>
    </source>
</evidence>
<dbReference type="Proteomes" id="UP000005387">
    <property type="component" value="Unassembled WGS sequence"/>
</dbReference>
<gene>
    <name evidence="2" type="ORF">PaecuDRAFT_3730</name>
</gene>